<evidence type="ECO:0000256" key="6">
    <source>
        <dbReference type="SAM" id="MobiDB-lite"/>
    </source>
</evidence>
<dbReference type="Gene3D" id="2.130.10.10">
    <property type="entry name" value="YVTN repeat-like/Quinoprotein amine dehydrogenase"/>
    <property type="match status" value="2"/>
</dbReference>
<feature type="repeat" description="WD" evidence="5">
    <location>
        <begin position="444"/>
        <end position="475"/>
    </location>
</feature>
<dbReference type="SMART" id="SM00667">
    <property type="entry name" value="LisH"/>
    <property type="match status" value="1"/>
</dbReference>
<dbReference type="PANTHER" id="PTHR22846:SF2">
    <property type="entry name" value="F-BOX-LIKE_WD REPEAT-CONTAINING PROTEIN EBI"/>
    <property type="match status" value="1"/>
</dbReference>
<feature type="repeat" description="WD" evidence="5">
    <location>
        <begin position="485"/>
        <end position="526"/>
    </location>
</feature>
<keyword evidence="3" id="KW-0677">Repeat</keyword>
<keyword evidence="8" id="KW-1185">Reference proteome</keyword>
<sequence>MAPVCTASQINLLIYHYLKESGFHHSCFSLRHESRLDEEPLSKEAVIEPGQLVKVLQKGLLYLAVEAHVNPDGSEKPCSAAFSLVGPAHVCDGQPRPTPSKETTPVPRKLTPSPPPAEVSTRKEMSVQTQADRVGGGGESSRKSTSRASSMGAPSPGTLAKVNGLHPGTAEAGTGTGTGSTAAEEAVASTSTSSQLASSKTKLDADSPRETTPGPSSSKRKTAKSGGGASRNEKRARRDTTEEASGSARGINGRGSVPNAASGEEEDNAAAEGDEEEDDAPTPRSGSNGHGNGGRNGKGPGGGKGKTAAAAQASAVDEVRGPAGKKKKKKKNASDESSAANASPSAALKESKAAKAAEANRIPTLSAVAKSKEVADTDVFRFRGHSAEVFLSAWNPTVPGLLATGAGDATVRIWDLGSAIIAEADGVESAVDAAPPPAVCKHLPATHSKDVSALSWNPDGTLLASGSYDGILRLWTPQGDLHLVMSMHQGPIFGVRWNRKGNLILTGSADGTAIVWDLGSGKVRQQYSLHSDSVLDIDWMTGSMSDSQPGMGDDATFATCSADNSVNILRIGETKPVKTLRGHDDEVNAIRFDPTGSLLASVSDDMTARIWSMDAILASSSASGVASSLSDVKVSKRERSTPRPSARGGSADMDVDEESTTQATDATAAAASSSTSHIQAESQDAVNGSSSSSSLAASAAGSNRSELCRHVLKGHTKEIYAVAWAPKRSDGGPRLLATASFDATARIWNADNGSCLRVVDQHTDSVYSVCFSPDARFLVTGGMDHRLFVTSVADGSLVKAYAGTGGIFDVTWHVQRTSGQDDQVKSGSGAPMQEEEEEQKPQQSDQAPNQSQEEKRGSLSSSNKQHLALSQADRTLVVLDVSDLASS</sequence>
<evidence type="ECO:0000313" key="8">
    <source>
        <dbReference type="Proteomes" id="UP000245768"/>
    </source>
</evidence>
<protein>
    <submittedName>
        <fullName evidence="7">WD40 repeat-like protein</fullName>
    </submittedName>
</protein>
<comment type="subcellular location">
    <subcellularLocation>
        <location evidence="1">Nucleus</location>
    </subcellularLocation>
</comment>
<dbReference type="PROSITE" id="PS00678">
    <property type="entry name" value="WD_REPEATS_1"/>
    <property type="match status" value="3"/>
</dbReference>
<dbReference type="GeneID" id="37040015"/>
<dbReference type="InterPro" id="IPR015943">
    <property type="entry name" value="WD40/YVTN_repeat-like_dom_sf"/>
</dbReference>
<dbReference type="Gene3D" id="1.20.960.30">
    <property type="match status" value="1"/>
</dbReference>
<dbReference type="InterPro" id="IPR019775">
    <property type="entry name" value="WD40_repeat_CS"/>
</dbReference>
<feature type="compositionally biased region" description="Low complexity" evidence="6">
    <location>
        <begin position="335"/>
        <end position="348"/>
    </location>
</feature>
<dbReference type="InterPro" id="IPR006594">
    <property type="entry name" value="LisH"/>
</dbReference>
<organism evidence="7 8">
    <name type="scientific">Acaromyces ingoldii</name>
    <dbReference type="NCBI Taxonomy" id="215250"/>
    <lineage>
        <taxon>Eukaryota</taxon>
        <taxon>Fungi</taxon>
        <taxon>Dikarya</taxon>
        <taxon>Basidiomycota</taxon>
        <taxon>Ustilaginomycotina</taxon>
        <taxon>Exobasidiomycetes</taxon>
        <taxon>Exobasidiales</taxon>
        <taxon>Cryptobasidiaceae</taxon>
        <taxon>Acaromyces</taxon>
    </lineage>
</organism>
<dbReference type="Pfam" id="PF00400">
    <property type="entry name" value="WD40"/>
    <property type="match status" value="6"/>
</dbReference>
<dbReference type="Proteomes" id="UP000245768">
    <property type="component" value="Unassembled WGS sequence"/>
</dbReference>
<feature type="region of interest" description="Disordered" evidence="6">
    <location>
        <begin position="628"/>
        <end position="696"/>
    </location>
</feature>
<feature type="compositionally biased region" description="Gly residues" evidence="6">
    <location>
        <begin position="288"/>
        <end position="305"/>
    </location>
</feature>
<dbReference type="SUPFAM" id="SSF50978">
    <property type="entry name" value="WD40 repeat-like"/>
    <property type="match status" value="1"/>
</dbReference>
<dbReference type="InterPro" id="IPR020472">
    <property type="entry name" value="WD40_PAC1"/>
</dbReference>
<dbReference type="InParanoid" id="A0A316YPK5"/>
<dbReference type="OrthoDB" id="10264639at2759"/>
<feature type="compositionally biased region" description="Polar residues" evidence="6">
    <location>
        <begin position="677"/>
        <end position="687"/>
    </location>
</feature>
<dbReference type="GO" id="GO:0003714">
    <property type="term" value="F:transcription corepressor activity"/>
    <property type="evidence" value="ECO:0007669"/>
    <property type="project" value="InterPro"/>
</dbReference>
<dbReference type="EMBL" id="KZ819637">
    <property type="protein sequence ID" value="PWN89675.1"/>
    <property type="molecule type" value="Genomic_DNA"/>
</dbReference>
<proteinExistence type="predicted"/>
<dbReference type="InterPro" id="IPR036322">
    <property type="entry name" value="WD40_repeat_dom_sf"/>
</dbReference>
<dbReference type="InterPro" id="IPR045183">
    <property type="entry name" value="Ebi-like"/>
</dbReference>
<feature type="region of interest" description="Disordered" evidence="6">
    <location>
        <begin position="91"/>
        <end position="354"/>
    </location>
</feature>
<dbReference type="PRINTS" id="PR00320">
    <property type="entry name" value="GPROTEINBRPT"/>
</dbReference>
<feature type="compositionally biased region" description="Low complexity" evidence="6">
    <location>
        <begin position="306"/>
        <end position="315"/>
    </location>
</feature>
<dbReference type="GO" id="GO:0006357">
    <property type="term" value="P:regulation of transcription by RNA polymerase II"/>
    <property type="evidence" value="ECO:0007669"/>
    <property type="project" value="TreeGrafter"/>
</dbReference>
<dbReference type="RefSeq" id="XP_025376873.1">
    <property type="nucleotide sequence ID" value="XM_025518099.1"/>
</dbReference>
<evidence type="ECO:0000313" key="7">
    <source>
        <dbReference type="EMBL" id="PWN89675.1"/>
    </source>
</evidence>
<evidence type="ECO:0000256" key="5">
    <source>
        <dbReference type="PROSITE-ProRule" id="PRU00221"/>
    </source>
</evidence>
<feature type="repeat" description="WD" evidence="5">
    <location>
        <begin position="712"/>
        <end position="758"/>
    </location>
</feature>
<feature type="compositionally biased region" description="Basic and acidic residues" evidence="6">
    <location>
        <begin position="231"/>
        <end position="241"/>
    </location>
</feature>
<dbReference type="AlphaFoldDB" id="A0A316YPK5"/>
<dbReference type="PROSITE" id="PS50294">
    <property type="entry name" value="WD_REPEATS_REGION"/>
    <property type="match status" value="5"/>
</dbReference>
<evidence type="ECO:0000256" key="3">
    <source>
        <dbReference type="ARBA" id="ARBA00022737"/>
    </source>
</evidence>
<keyword evidence="2 5" id="KW-0853">WD repeat</keyword>
<dbReference type="InterPro" id="IPR001680">
    <property type="entry name" value="WD40_rpt"/>
</dbReference>
<feature type="region of interest" description="Disordered" evidence="6">
    <location>
        <begin position="819"/>
        <end position="868"/>
    </location>
</feature>
<dbReference type="PROSITE" id="PS50082">
    <property type="entry name" value="WD_REPEATS_2"/>
    <property type="match status" value="6"/>
</dbReference>
<keyword evidence="4" id="KW-0539">Nucleus</keyword>
<feature type="compositionally biased region" description="Acidic residues" evidence="6">
    <location>
        <begin position="263"/>
        <end position="280"/>
    </location>
</feature>
<dbReference type="GO" id="GO:0034967">
    <property type="term" value="C:Set3 complex"/>
    <property type="evidence" value="ECO:0007669"/>
    <property type="project" value="TreeGrafter"/>
</dbReference>
<feature type="repeat" description="WD" evidence="5">
    <location>
        <begin position="759"/>
        <end position="800"/>
    </location>
</feature>
<dbReference type="Pfam" id="PF08513">
    <property type="entry name" value="LisH"/>
    <property type="match status" value="1"/>
</dbReference>
<evidence type="ECO:0000256" key="2">
    <source>
        <dbReference type="ARBA" id="ARBA00022574"/>
    </source>
</evidence>
<dbReference type="PROSITE" id="PS50896">
    <property type="entry name" value="LISH"/>
    <property type="match status" value="1"/>
</dbReference>
<gene>
    <name evidence="7" type="ORF">FA10DRAFT_151061</name>
</gene>
<evidence type="ECO:0000256" key="4">
    <source>
        <dbReference type="ARBA" id="ARBA00023242"/>
    </source>
</evidence>
<dbReference type="PANTHER" id="PTHR22846">
    <property type="entry name" value="WD40 REPEAT PROTEIN"/>
    <property type="match status" value="1"/>
</dbReference>
<feature type="repeat" description="WD" evidence="5">
    <location>
        <begin position="580"/>
        <end position="614"/>
    </location>
</feature>
<accession>A0A316YPK5</accession>
<feature type="compositionally biased region" description="Low complexity" evidence="6">
    <location>
        <begin position="168"/>
        <end position="200"/>
    </location>
</feature>
<dbReference type="SMART" id="SM00320">
    <property type="entry name" value="WD40"/>
    <property type="match status" value="7"/>
</dbReference>
<dbReference type="FunCoup" id="A0A316YPK5">
    <property type="interactions" value="145"/>
</dbReference>
<dbReference type="STRING" id="215250.A0A316YPK5"/>
<name>A0A316YPK5_9BASI</name>
<reference evidence="7 8" key="1">
    <citation type="journal article" date="2018" name="Mol. Biol. Evol.">
        <title>Broad Genomic Sampling Reveals a Smut Pathogenic Ancestry of the Fungal Clade Ustilaginomycotina.</title>
        <authorList>
            <person name="Kijpornyongpan T."/>
            <person name="Mondo S.J."/>
            <person name="Barry K."/>
            <person name="Sandor L."/>
            <person name="Lee J."/>
            <person name="Lipzen A."/>
            <person name="Pangilinan J."/>
            <person name="LaButti K."/>
            <person name="Hainaut M."/>
            <person name="Henrissat B."/>
            <person name="Grigoriev I.V."/>
            <person name="Spatafora J.W."/>
            <person name="Aime M.C."/>
        </authorList>
    </citation>
    <scope>NUCLEOTIDE SEQUENCE [LARGE SCALE GENOMIC DNA]</scope>
    <source>
        <strain evidence="7 8">MCA 4198</strain>
    </source>
</reference>
<evidence type="ECO:0000256" key="1">
    <source>
        <dbReference type="ARBA" id="ARBA00004123"/>
    </source>
</evidence>
<dbReference type="CDD" id="cd00200">
    <property type="entry name" value="WD40"/>
    <property type="match status" value="1"/>
</dbReference>
<feature type="compositionally biased region" description="Low complexity" evidence="6">
    <location>
        <begin position="660"/>
        <end position="676"/>
    </location>
</feature>
<dbReference type="FunFam" id="1.20.960.30:FF:000003">
    <property type="entry name" value="Related to Nuclear receptor co-repressor/HDAC3 complex subunit TBLR1"/>
    <property type="match status" value="1"/>
</dbReference>
<feature type="repeat" description="WD" evidence="5">
    <location>
        <begin position="382"/>
        <end position="416"/>
    </location>
</feature>